<keyword evidence="7 8" id="KW-0238">DNA-binding</keyword>
<feature type="binding site" evidence="8">
    <location>
        <position position="161"/>
    </location>
    <ligand>
        <name>ATP</name>
        <dbReference type="ChEBI" id="CHEBI:30616"/>
    </ligand>
</feature>
<keyword evidence="2 8" id="KW-0963">Cytoplasm</keyword>
<comment type="caution">
    <text evidence="14">The sequence shown here is derived from an EMBL/GenBank/DDBJ whole genome shotgun (WGS) entry which is preliminary data.</text>
</comment>
<evidence type="ECO:0000259" key="12">
    <source>
        <dbReference type="SMART" id="SM00382"/>
    </source>
</evidence>
<comment type="subunit">
    <text evidence="8">Oligomerizes as a right-handed, spiral filament on DNA at oriC.</text>
</comment>
<feature type="region of interest" description="Domain I, interacts with DnaA modulators" evidence="8">
    <location>
        <begin position="1"/>
        <end position="92"/>
    </location>
</feature>
<dbReference type="Pfam" id="PF00308">
    <property type="entry name" value="Bac_DnaA"/>
    <property type="match status" value="1"/>
</dbReference>
<dbReference type="Gene3D" id="1.10.8.60">
    <property type="match status" value="1"/>
</dbReference>
<evidence type="ECO:0000313" key="14">
    <source>
        <dbReference type="EMBL" id="KKR49007.1"/>
    </source>
</evidence>
<sequence length="446" mass="49773">MEGKKIWNNILSGVRSQVSHSTFKTWFSGSYVLDFKTDTEKPTLIVALKNSFLKEQVEARYKPIIKNLIAKNGTRRIEVIFVVAPKIDDEKPQAEPIFSGIPQAYYINNVKAEIINPDYNFTNFVVGPSNNLAYTAAKQASSLNPPYNPLLIYGTTGVGKTHLLQAIGNQMLAIFEDVKIIYASSEKFTNEYIGSLKNKTQEQFRRKYRTADLLLIDDIQFLAGKEGTQDEFFYTFNELDLLNKQIVLVSDKHPSTLGKIKERLISRFLGGMCVDVGLPDMETRKAIIEVKCKARGVSLPEEITRYIADSCPGGARELEGLLISALSLSRLSGGNISLDDVKKISSNFANTQKKIPPESVALAVASHFKIPADDLVSASRKANIVLARQILIYLLRKDLGLPLVRIGVLVGGRDHSTVIHSVEKLEKQLETDRNLKDEILRIRSSL</sequence>
<dbReference type="InterPro" id="IPR001957">
    <property type="entry name" value="Chromosome_initiator_DnaA"/>
</dbReference>
<comment type="domain">
    <text evidence="8">Domain I is involved in oligomerization and binding regulators, domain II is flexibile and of varying length in different bacteria, domain III forms the AAA+ region, while domain IV binds dsDNA.</text>
</comment>
<dbReference type="GO" id="GO:0006270">
    <property type="term" value="P:DNA replication initiation"/>
    <property type="evidence" value="ECO:0007669"/>
    <property type="project" value="UniProtKB-UniRule"/>
</dbReference>
<dbReference type="CDD" id="cd06571">
    <property type="entry name" value="Bac_DnaA_C"/>
    <property type="match status" value="1"/>
</dbReference>
<dbReference type="Gene3D" id="3.40.50.300">
    <property type="entry name" value="P-loop containing nucleotide triphosphate hydrolases"/>
    <property type="match status" value="1"/>
</dbReference>
<dbReference type="Proteomes" id="UP000034531">
    <property type="component" value="Unassembled WGS sequence"/>
</dbReference>
<dbReference type="InterPro" id="IPR013317">
    <property type="entry name" value="DnaA_dom"/>
</dbReference>
<evidence type="ECO:0000256" key="9">
    <source>
        <dbReference type="NCBIfam" id="TIGR00362"/>
    </source>
</evidence>
<evidence type="ECO:0000256" key="2">
    <source>
        <dbReference type="ARBA" id="ARBA00022490"/>
    </source>
</evidence>
<feature type="binding site" evidence="8">
    <location>
        <position position="157"/>
    </location>
    <ligand>
        <name>ATP</name>
        <dbReference type="ChEBI" id="CHEBI:30616"/>
    </ligand>
</feature>
<dbReference type="GO" id="GO:0005524">
    <property type="term" value="F:ATP binding"/>
    <property type="evidence" value="ECO:0007669"/>
    <property type="project" value="UniProtKB-UniRule"/>
</dbReference>
<evidence type="ECO:0000256" key="8">
    <source>
        <dbReference type="HAMAP-Rule" id="MF_00377"/>
    </source>
</evidence>
<dbReference type="AlphaFoldDB" id="A0A0G0UFU7"/>
<evidence type="ECO:0000256" key="5">
    <source>
        <dbReference type="ARBA" id="ARBA00022840"/>
    </source>
</evidence>
<evidence type="ECO:0000256" key="11">
    <source>
        <dbReference type="RuleBase" id="RU004227"/>
    </source>
</evidence>
<feature type="domain" description="AAA+ ATPase" evidence="12">
    <location>
        <begin position="146"/>
        <end position="280"/>
    </location>
</feature>
<comment type="subcellular location">
    <subcellularLocation>
        <location evidence="8">Cytoplasm</location>
    </subcellularLocation>
</comment>
<dbReference type="SMART" id="SM00760">
    <property type="entry name" value="Bac_DnaA_C"/>
    <property type="match status" value="1"/>
</dbReference>
<dbReference type="SMART" id="SM00382">
    <property type="entry name" value="AAA"/>
    <property type="match status" value="1"/>
</dbReference>
<dbReference type="InterPro" id="IPR024633">
    <property type="entry name" value="DnaA_N_dom"/>
</dbReference>
<dbReference type="PANTHER" id="PTHR30050:SF2">
    <property type="entry name" value="CHROMOSOMAL REPLICATION INITIATOR PROTEIN DNAA"/>
    <property type="match status" value="1"/>
</dbReference>
<comment type="function">
    <text evidence="8 10">Plays an essential role in the initiation and regulation of chromosomal replication. ATP-DnaA binds to the origin of replication (oriC) to initiate formation of the DNA replication initiation complex once per cell cycle. Binds the DnaA box (a 9 base pair repeat at the origin) and separates the double-stranded (ds)DNA. Forms a right-handed helical filament on oriC DNA; dsDNA binds to the exterior of the filament while single-stranded (ss)DNA is stabiized in the filament's interior. The ATP-DnaA-oriC complex binds and stabilizes one strand of the AT-rich DNA unwinding element (DUE), permitting loading of DNA polymerase. After initiation quickly degrades to an ADP-DnaA complex that is not apt for DNA replication. Binds acidic phospholipids.</text>
</comment>
<organism evidence="14 15">
    <name type="scientific">Candidatus Curtissbacteria bacterium GW2011_GWA1_40_16</name>
    <dbReference type="NCBI Taxonomy" id="1618405"/>
    <lineage>
        <taxon>Bacteria</taxon>
        <taxon>Candidatus Curtissiibacteriota</taxon>
    </lineage>
</organism>
<dbReference type="GO" id="GO:0006275">
    <property type="term" value="P:regulation of DNA replication"/>
    <property type="evidence" value="ECO:0007669"/>
    <property type="project" value="UniProtKB-UniRule"/>
</dbReference>
<keyword evidence="3 8" id="KW-0235">DNA replication</keyword>
<dbReference type="GO" id="GO:0008289">
    <property type="term" value="F:lipid binding"/>
    <property type="evidence" value="ECO:0007669"/>
    <property type="project" value="UniProtKB-KW"/>
</dbReference>
<dbReference type="InterPro" id="IPR018312">
    <property type="entry name" value="Chromosome_initiator_DnaA_CS"/>
</dbReference>
<dbReference type="GO" id="GO:0005737">
    <property type="term" value="C:cytoplasm"/>
    <property type="evidence" value="ECO:0007669"/>
    <property type="project" value="UniProtKB-SubCell"/>
</dbReference>
<dbReference type="InterPro" id="IPR038454">
    <property type="entry name" value="DnaA_N_sf"/>
</dbReference>
<evidence type="ECO:0000256" key="1">
    <source>
        <dbReference type="ARBA" id="ARBA00006583"/>
    </source>
</evidence>
<evidence type="ECO:0000256" key="10">
    <source>
        <dbReference type="RuleBase" id="RU000577"/>
    </source>
</evidence>
<dbReference type="InterPro" id="IPR020591">
    <property type="entry name" value="Chromosome_initiator_DnaA-like"/>
</dbReference>
<keyword evidence="5 8" id="KW-0067">ATP-binding</keyword>
<evidence type="ECO:0000313" key="15">
    <source>
        <dbReference type="Proteomes" id="UP000034531"/>
    </source>
</evidence>
<comment type="similarity">
    <text evidence="1 8 11">Belongs to the DnaA family.</text>
</comment>
<dbReference type="Gene3D" id="3.30.300.180">
    <property type="match status" value="1"/>
</dbReference>
<accession>A0A0G0UFU7</accession>
<dbReference type="Pfam" id="PF08299">
    <property type="entry name" value="Bac_DnaA_C"/>
    <property type="match status" value="1"/>
</dbReference>
<dbReference type="InterPro" id="IPR013159">
    <property type="entry name" value="DnaA_C"/>
</dbReference>
<dbReference type="PATRIC" id="fig|1618405.3.peg.887"/>
<evidence type="ECO:0000259" key="13">
    <source>
        <dbReference type="SMART" id="SM00760"/>
    </source>
</evidence>
<dbReference type="InterPro" id="IPR027417">
    <property type="entry name" value="P-loop_NTPase"/>
</dbReference>
<gene>
    <name evidence="8" type="primary">dnaA</name>
    <name evidence="14" type="ORF">UT84_C0034G0005</name>
</gene>
<dbReference type="HAMAP" id="MF_00377">
    <property type="entry name" value="DnaA_bact"/>
    <property type="match status" value="1"/>
</dbReference>
<dbReference type="Gene3D" id="1.10.1750.10">
    <property type="match status" value="1"/>
</dbReference>
<dbReference type="EMBL" id="LBYI01000034">
    <property type="protein sequence ID" value="KKR49007.1"/>
    <property type="molecule type" value="Genomic_DNA"/>
</dbReference>
<dbReference type="NCBIfam" id="TIGR00362">
    <property type="entry name" value="DnaA"/>
    <property type="match status" value="1"/>
</dbReference>
<proteinExistence type="inferred from homology"/>
<feature type="binding site" evidence="8">
    <location>
        <position position="159"/>
    </location>
    <ligand>
        <name>ATP</name>
        <dbReference type="ChEBI" id="CHEBI:30616"/>
    </ligand>
</feature>
<feature type="region of interest" description="Domain IV, binds dsDNA" evidence="8">
    <location>
        <begin position="330"/>
        <end position="446"/>
    </location>
</feature>
<dbReference type="Pfam" id="PF11638">
    <property type="entry name" value="DnaA_N"/>
    <property type="match status" value="1"/>
</dbReference>
<comment type="caution">
    <text evidence="8">Lacks conserved residue(s) required for the propagation of feature annotation.</text>
</comment>
<dbReference type="GO" id="GO:0005886">
    <property type="term" value="C:plasma membrane"/>
    <property type="evidence" value="ECO:0007669"/>
    <property type="project" value="TreeGrafter"/>
</dbReference>
<keyword evidence="6 8" id="KW-0446">Lipid-binding</keyword>
<evidence type="ECO:0000256" key="4">
    <source>
        <dbReference type="ARBA" id="ARBA00022741"/>
    </source>
</evidence>
<protein>
    <recommendedName>
        <fullName evidence="8 9">Chromosomal replication initiator protein DnaA</fullName>
    </recommendedName>
</protein>
<keyword evidence="4 8" id="KW-0547">Nucleotide-binding</keyword>
<evidence type="ECO:0000256" key="7">
    <source>
        <dbReference type="ARBA" id="ARBA00023125"/>
    </source>
</evidence>
<dbReference type="SUPFAM" id="SSF48295">
    <property type="entry name" value="TrpR-like"/>
    <property type="match status" value="1"/>
</dbReference>
<reference evidence="14 15" key="1">
    <citation type="journal article" date="2015" name="Nature">
        <title>rRNA introns, odd ribosomes, and small enigmatic genomes across a large radiation of phyla.</title>
        <authorList>
            <person name="Brown C.T."/>
            <person name="Hug L.A."/>
            <person name="Thomas B.C."/>
            <person name="Sharon I."/>
            <person name="Castelle C.J."/>
            <person name="Singh A."/>
            <person name="Wilkins M.J."/>
            <person name="Williams K.H."/>
            <person name="Banfield J.F."/>
        </authorList>
    </citation>
    <scope>NUCLEOTIDE SEQUENCE [LARGE SCALE GENOMIC DNA]</scope>
</reference>
<dbReference type="InterPro" id="IPR010921">
    <property type="entry name" value="Trp_repressor/repl_initiator"/>
</dbReference>
<dbReference type="SUPFAM" id="SSF52540">
    <property type="entry name" value="P-loop containing nucleoside triphosphate hydrolases"/>
    <property type="match status" value="1"/>
</dbReference>
<feature type="binding site" evidence="8">
    <location>
        <position position="160"/>
    </location>
    <ligand>
        <name>ATP</name>
        <dbReference type="ChEBI" id="CHEBI:30616"/>
    </ligand>
</feature>
<dbReference type="InterPro" id="IPR003593">
    <property type="entry name" value="AAA+_ATPase"/>
</dbReference>
<dbReference type="PROSITE" id="PS01008">
    <property type="entry name" value="DNAA"/>
    <property type="match status" value="1"/>
</dbReference>
<dbReference type="PANTHER" id="PTHR30050">
    <property type="entry name" value="CHROMOSOMAL REPLICATION INITIATOR PROTEIN DNAA"/>
    <property type="match status" value="1"/>
</dbReference>
<evidence type="ECO:0000256" key="3">
    <source>
        <dbReference type="ARBA" id="ARBA00022705"/>
    </source>
</evidence>
<dbReference type="PRINTS" id="PR00051">
    <property type="entry name" value="DNAA"/>
</dbReference>
<evidence type="ECO:0000256" key="6">
    <source>
        <dbReference type="ARBA" id="ARBA00023121"/>
    </source>
</evidence>
<name>A0A0G0UFU7_9BACT</name>
<feature type="domain" description="Chromosomal replication initiator DnaA C-terminal" evidence="13">
    <location>
        <begin position="356"/>
        <end position="425"/>
    </location>
</feature>
<dbReference type="CDD" id="cd00009">
    <property type="entry name" value="AAA"/>
    <property type="match status" value="1"/>
</dbReference>
<dbReference type="GO" id="GO:0003688">
    <property type="term" value="F:DNA replication origin binding"/>
    <property type="evidence" value="ECO:0007669"/>
    <property type="project" value="UniProtKB-UniRule"/>
</dbReference>